<dbReference type="RefSeq" id="WP_157981261.1">
    <property type="nucleotide sequence ID" value="NZ_PIPJ01000024.1"/>
</dbReference>
<organism evidence="1 2">
    <name type="scientific">Aliidiomarina iranensis</name>
    <dbReference type="NCBI Taxonomy" id="1434071"/>
    <lineage>
        <taxon>Bacteria</taxon>
        <taxon>Pseudomonadati</taxon>
        <taxon>Pseudomonadota</taxon>
        <taxon>Gammaproteobacteria</taxon>
        <taxon>Alteromonadales</taxon>
        <taxon>Idiomarinaceae</taxon>
        <taxon>Aliidiomarina</taxon>
    </lineage>
</organism>
<dbReference type="EMBL" id="PIPJ01000024">
    <property type="protein sequence ID" value="RUO17989.1"/>
    <property type="molecule type" value="Genomic_DNA"/>
</dbReference>
<dbReference type="Proteomes" id="UP000288395">
    <property type="component" value="Unassembled WGS sequence"/>
</dbReference>
<dbReference type="AlphaFoldDB" id="A0A432VPB9"/>
<dbReference type="OrthoDB" id="9770408at2"/>
<evidence type="ECO:0000313" key="2">
    <source>
        <dbReference type="Proteomes" id="UP000288395"/>
    </source>
</evidence>
<gene>
    <name evidence="1" type="ORF">CWE08_12105</name>
</gene>
<proteinExistence type="predicted"/>
<accession>A0A432VPB9</accession>
<reference evidence="2" key="1">
    <citation type="journal article" date="2018" name="Front. Microbiol.">
        <title>Genome-Based Analysis Reveals the Taxonomy and Diversity of the Family Idiomarinaceae.</title>
        <authorList>
            <person name="Liu Y."/>
            <person name="Lai Q."/>
            <person name="Shao Z."/>
        </authorList>
    </citation>
    <scope>NUCLEOTIDE SEQUENCE [LARGE SCALE GENOMIC DNA]</scope>
    <source>
        <strain evidence="2">GBPy7</strain>
    </source>
</reference>
<feature type="non-terminal residue" evidence="1">
    <location>
        <position position="1"/>
    </location>
</feature>
<name>A0A432VPB9_9GAMM</name>
<evidence type="ECO:0000313" key="1">
    <source>
        <dbReference type="EMBL" id="RUO17989.1"/>
    </source>
</evidence>
<keyword evidence="2" id="KW-1185">Reference proteome</keyword>
<protein>
    <submittedName>
        <fullName evidence="1">Uncharacterized protein</fullName>
    </submittedName>
</protein>
<comment type="caution">
    <text evidence="1">The sequence shown here is derived from an EMBL/GenBank/DDBJ whole genome shotgun (WGS) entry which is preliminary data.</text>
</comment>
<sequence>DATQTVIEEFQQLKDEWGRIYDNQFEAPAENPVECRFWLAFRDLDSYVYALEYQKSSGFERYKEELLRILKGEVPLSESNREYCRRIFVDAYDASLLWVVSEPERYLDQRINLTVELVEEKGGFKAYFVGERESAPKALASGIRIVSFNDEDIPLNGVFRIEARLRAYADRDEHSVNLDAFYLEHARIIHEREKLDTPPEPAHTLDDSFVALLSMPQLFVGEQVSISGYATLDYRNRATLYLSKAHAVANDDVNAIWLDETRFTIEQEGLIQLEGTIESGECMTRHVRAPTNMVCLM</sequence>